<gene>
    <name evidence="2" type="ORF">P9H32_04210</name>
</gene>
<feature type="non-terminal residue" evidence="2">
    <location>
        <position position="95"/>
    </location>
</feature>
<organism evidence="2 3">
    <name type="scientific">Pontiella agarivorans</name>
    <dbReference type="NCBI Taxonomy" id="3038953"/>
    <lineage>
        <taxon>Bacteria</taxon>
        <taxon>Pseudomonadati</taxon>
        <taxon>Kiritimatiellota</taxon>
        <taxon>Kiritimatiellia</taxon>
        <taxon>Kiritimatiellales</taxon>
        <taxon>Pontiellaceae</taxon>
        <taxon>Pontiella</taxon>
    </lineage>
</organism>
<dbReference type="SUPFAM" id="SSF49785">
    <property type="entry name" value="Galactose-binding domain-like"/>
    <property type="match status" value="1"/>
</dbReference>
<feature type="domain" description="Glycosyl hydrolase family 98 putative carbohydrate-binding module" evidence="1">
    <location>
        <begin position="25"/>
        <end position="95"/>
    </location>
</feature>
<sequence length="95" mass="10764">MDDHCPVNGKREVYECAKQSCLNNPYSSVVFEVYDDVKEMGESPELLGKSPKLCRDTLRTWCFDVELSERQREVRLVVTTAGDGNTGDFANWVNA</sequence>
<comment type="caution">
    <text evidence="2">The sequence shown here is derived from an EMBL/GenBank/DDBJ whole genome shotgun (WGS) entry which is preliminary data.</text>
</comment>
<dbReference type="Gene3D" id="2.60.120.1060">
    <property type="entry name" value="NPCBM/NEW2 domain"/>
    <property type="match status" value="1"/>
</dbReference>
<evidence type="ECO:0000259" key="1">
    <source>
        <dbReference type="Pfam" id="PF08305"/>
    </source>
</evidence>
<keyword evidence="3" id="KW-1185">Reference proteome</keyword>
<dbReference type="EMBL" id="JARVCO010000005">
    <property type="protein sequence ID" value="MDZ8117820.1"/>
    <property type="molecule type" value="Genomic_DNA"/>
</dbReference>
<dbReference type="RefSeq" id="WP_322607623.1">
    <property type="nucleotide sequence ID" value="NZ_JARVCO010000005.1"/>
</dbReference>
<proteinExistence type="predicted"/>
<protein>
    <submittedName>
        <fullName evidence="2">NPCBM/NEW2 domain-containing protein</fullName>
    </submittedName>
</protein>
<name>A0ABU5MUG9_9BACT</name>
<dbReference type="InterPro" id="IPR038637">
    <property type="entry name" value="NPCBM_sf"/>
</dbReference>
<evidence type="ECO:0000313" key="2">
    <source>
        <dbReference type="EMBL" id="MDZ8117820.1"/>
    </source>
</evidence>
<reference evidence="2 3" key="1">
    <citation type="journal article" date="2024" name="Appl. Environ. Microbiol.">
        <title>Pontiella agarivorans sp. nov., a novel marine anaerobic bacterium capable of degrading macroalgal polysaccharides and fixing nitrogen.</title>
        <authorList>
            <person name="Liu N."/>
            <person name="Kivenson V."/>
            <person name="Peng X."/>
            <person name="Cui Z."/>
            <person name="Lankiewicz T.S."/>
            <person name="Gosselin K.M."/>
            <person name="English C.J."/>
            <person name="Blair E.M."/>
            <person name="O'Malley M.A."/>
            <person name="Valentine D.L."/>
        </authorList>
    </citation>
    <scope>NUCLEOTIDE SEQUENCE [LARGE SCALE GENOMIC DNA]</scope>
    <source>
        <strain evidence="2 3">NLcol2</strain>
    </source>
</reference>
<dbReference type="InterPro" id="IPR013222">
    <property type="entry name" value="Glyco_hyd_98_carb-bd"/>
</dbReference>
<evidence type="ECO:0000313" key="3">
    <source>
        <dbReference type="Proteomes" id="UP001290861"/>
    </source>
</evidence>
<dbReference type="Pfam" id="PF08305">
    <property type="entry name" value="NPCBM"/>
    <property type="match status" value="1"/>
</dbReference>
<dbReference type="Proteomes" id="UP001290861">
    <property type="component" value="Unassembled WGS sequence"/>
</dbReference>
<accession>A0ABU5MUG9</accession>
<dbReference type="InterPro" id="IPR008979">
    <property type="entry name" value="Galactose-bd-like_sf"/>
</dbReference>